<dbReference type="Proteomes" id="UP000288216">
    <property type="component" value="Unassembled WGS sequence"/>
</dbReference>
<accession>A0A401PLU1</accession>
<evidence type="ECO:0000313" key="1">
    <source>
        <dbReference type="EMBL" id="GCB74102.1"/>
    </source>
</evidence>
<proteinExistence type="predicted"/>
<name>A0A401PLU1_SCYTO</name>
<comment type="caution">
    <text evidence="1">The sequence shown here is derived from an EMBL/GenBank/DDBJ whole genome shotgun (WGS) entry which is preliminary data.</text>
</comment>
<keyword evidence="2" id="KW-1185">Reference proteome</keyword>
<evidence type="ECO:0000313" key="2">
    <source>
        <dbReference type="Proteomes" id="UP000288216"/>
    </source>
</evidence>
<gene>
    <name evidence="1" type="ORF">scyTo_0003189</name>
</gene>
<reference evidence="1 2" key="1">
    <citation type="journal article" date="2018" name="Nat. Ecol. Evol.">
        <title>Shark genomes provide insights into elasmobranch evolution and the origin of vertebrates.</title>
        <authorList>
            <person name="Hara Y"/>
            <person name="Yamaguchi K"/>
            <person name="Onimaru K"/>
            <person name="Kadota M"/>
            <person name="Koyanagi M"/>
            <person name="Keeley SD"/>
            <person name="Tatsumi K"/>
            <person name="Tanaka K"/>
            <person name="Motone F"/>
            <person name="Kageyama Y"/>
            <person name="Nozu R"/>
            <person name="Adachi N"/>
            <person name="Nishimura O"/>
            <person name="Nakagawa R"/>
            <person name="Tanegashima C"/>
            <person name="Kiyatake I"/>
            <person name="Matsumoto R"/>
            <person name="Murakumo K"/>
            <person name="Nishida K"/>
            <person name="Terakita A"/>
            <person name="Kuratani S"/>
            <person name="Sato K"/>
            <person name="Hyodo S Kuraku.S."/>
        </authorList>
    </citation>
    <scope>NUCLEOTIDE SEQUENCE [LARGE SCALE GENOMIC DNA]</scope>
</reference>
<protein>
    <submittedName>
        <fullName evidence="1">Uncharacterized protein</fullName>
    </submittedName>
</protein>
<organism evidence="1 2">
    <name type="scientific">Scyliorhinus torazame</name>
    <name type="common">Cloudy catshark</name>
    <name type="synonym">Catulus torazame</name>
    <dbReference type="NCBI Taxonomy" id="75743"/>
    <lineage>
        <taxon>Eukaryota</taxon>
        <taxon>Metazoa</taxon>
        <taxon>Chordata</taxon>
        <taxon>Craniata</taxon>
        <taxon>Vertebrata</taxon>
        <taxon>Chondrichthyes</taxon>
        <taxon>Elasmobranchii</taxon>
        <taxon>Galeomorphii</taxon>
        <taxon>Galeoidea</taxon>
        <taxon>Carcharhiniformes</taxon>
        <taxon>Scyliorhinidae</taxon>
        <taxon>Scyliorhinus</taxon>
    </lineage>
</organism>
<dbReference type="EMBL" id="BFAA01000855">
    <property type="protein sequence ID" value="GCB74102.1"/>
    <property type="molecule type" value="Genomic_DNA"/>
</dbReference>
<sequence>MHTAQCFIILEMNETFSELFGTEMCKDCRRRERAPETDRQTDTHRERKNYTCVTSSFCHNKQDNRVYFSDWSCVKPHLD</sequence>
<dbReference type="AlphaFoldDB" id="A0A401PLU1"/>